<keyword evidence="5" id="KW-0808">Transferase</keyword>
<keyword evidence="7" id="KW-0547">Nucleotide-binding</keyword>
<evidence type="ECO:0000256" key="5">
    <source>
        <dbReference type="ARBA" id="ARBA00022679"/>
    </source>
</evidence>
<dbReference type="SMART" id="SM00388">
    <property type="entry name" value="HisKA"/>
    <property type="match status" value="1"/>
</dbReference>
<dbReference type="GO" id="GO:0005524">
    <property type="term" value="F:ATP binding"/>
    <property type="evidence" value="ECO:0007669"/>
    <property type="project" value="UniProtKB-KW"/>
</dbReference>
<protein>
    <recommendedName>
        <fullName evidence="3">histidine kinase</fullName>
        <ecNumber evidence="3">2.7.13.3</ecNumber>
    </recommendedName>
</protein>
<evidence type="ECO:0000256" key="11">
    <source>
        <dbReference type="ARBA" id="ARBA00023012"/>
    </source>
</evidence>
<dbReference type="EMBL" id="JACJIP010000003">
    <property type="protein sequence ID" value="MBA9084195.1"/>
    <property type="molecule type" value="Genomic_DNA"/>
</dbReference>
<dbReference type="InterPro" id="IPR036890">
    <property type="entry name" value="HATPase_C_sf"/>
</dbReference>
<dbReference type="InterPro" id="IPR036097">
    <property type="entry name" value="HisK_dim/P_sf"/>
</dbReference>
<evidence type="ECO:0000256" key="7">
    <source>
        <dbReference type="ARBA" id="ARBA00022741"/>
    </source>
</evidence>
<evidence type="ECO:0000256" key="9">
    <source>
        <dbReference type="ARBA" id="ARBA00022840"/>
    </source>
</evidence>
<dbReference type="InterPro" id="IPR005467">
    <property type="entry name" value="His_kinase_dom"/>
</dbReference>
<reference evidence="15 16" key="1">
    <citation type="submission" date="2020-08" db="EMBL/GenBank/DDBJ databases">
        <title>Genomic Encyclopedia of Type Strains, Phase III (KMG-III): the genomes of soil and plant-associated and newly described type strains.</title>
        <authorList>
            <person name="Whitman W."/>
        </authorList>
    </citation>
    <scope>NUCLEOTIDE SEQUENCE [LARGE SCALE GENOMIC DNA]</scope>
    <source>
        <strain evidence="15 16">CECT 8693</strain>
    </source>
</reference>
<dbReference type="Pfam" id="PF02518">
    <property type="entry name" value="HATPase_c"/>
    <property type="match status" value="1"/>
</dbReference>
<evidence type="ECO:0000259" key="14">
    <source>
        <dbReference type="PROSITE" id="PS50109"/>
    </source>
</evidence>
<keyword evidence="8 15" id="KW-0418">Kinase</keyword>
<sequence>MIIAVVFLVIVVVLLVLYIAYLQLQLRSINRQLDKRLTRNTRQPISLELINRDLTKLTANINRCLKAEENLRLDAIREEKQFKEMIANISHDLRTPLTAIKGYQQLMETGELPHEQRKKLQVAQKHADKLGALIEHFFEYSYLVNAEPKPKLERMNLTNLVTECLAESITDFENKKIQVRIEEENPVFAIADKEMVVRIVHNLIRNSATHAAGDLEVRIFTTPNEHVVVSFKNPVANAGEVDVNRVFDRFYTADKSRGATTGLGLSIVRLLAEQLGGAASAALQNGFIEIRVELPQEK</sequence>
<evidence type="ECO:0000256" key="3">
    <source>
        <dbReference type="ARBA" id="ARBA00012438"/>
    </source>
</evidence>
<accession>A0A7W3SQ54</accession>
<keyword evidence="9" id="KW-0067">ATP-binding</keyword>
<proteinExistence type="predicted"/>
<evidence type="ECO:0000256" key="13">
    <source>
        <dbReference type="SAM" id="Phobius"/>
    </source>
</evidence>
<comment type="subcellular location">
    <subcellularLocation>
        <location evidence="2">Membrane</location>
        <topology evidence="2">Multi-pass membrane protein</topology>
    </subcellularLocation>
</comment>
<dbReference type="Gene3D" id="1.10.287.130">
    <property type="match status" value="1"/>
</dbReference>
<comment type="catalytic activity">
    <reaction evidence="1">
        <text>ATP + protein L-histidine = ADP + protein N-phospho-L-histidine.</text>
        <dbReference type="EC" id="2.7.13.3"/>
    </reaction>
</comment>
<dbReference type="CDD" id="cd00082">
    <property type="entry name" value="HisKA"/>
    <property type="match status" value="1"/>
</dbReference>
<evidence type="ECO:0000256" key="4">
    <source>
        <dbReference type="ARBA" id="ARBA00022553"/>
    </source>
</evidence>
<keyword evidence="4" id="KW-0597">Phosphoprotein</keyword>
<dbReference type="PANTHER" id="PTHR45528">
    <property type="entry name" value="SENSOR HISTIDINE KINASE CPXA"/>
    <property type="match status" value="1"/>
</dbReference>
<dbReference type="SUPFAM" id="SSF55874">
    <property type="entry name" value="ATPase domain of HSP90 chaperone/DNA topoisomerase II/histidine kinase"/>
    <property type="match status" value="1"/>
</dbReference>
<dbReference type="RefSeq" id="WP_182534276.1">
    <property type="nucleotide sequence ID" value="NZ_JACJIP010000003.1"/>
</dbReference>
<keyword evidence="11" id="KW-0902">Two-component regulatory system</keyword>
<keyword evidence="16" id="KW-1185">Reference proteome</keyword>
<evidence type="ECO:0000256" key="8">
    <source>
        <dbReference type="ARBA" id="ARBA00022777"/>
    </source>
</evidence>
<feature type="domain" description="Histidine kinase" evidence="14">
    <location>
        <begin position="88"/>
        <end position="298"/>
    </location>
</feature>
<dbReference type="InterPro" id="IPR050398">
    <property type="entry name" value="HssS/ArlS-like"/>
</dbReference>
<evidence type="ECO:0000256" key="10">
    <source>
        <dbReference type="ARBA" id="ARBA00022989"/>
    </source>
</evidence>
<dbReference type="PRINTS" id="PR00344">
    <property type="entry name" value="BCTRLSENSOR"/>
</dbReference>
<keyword evidence="10 13" id="KW-1133">Transmembrane helix</keyword>
<gene>
    <name evidence="15" type="ORF">FHR92_000649</name>
</gene>
<dbReference type="PANTHER" id="PTHR45528:SF8">
    <property type="entry name" value="HISTIDINE KINASE"/>
    <property type="match status" value="1"/>
</dbReference>
<keyword evidence="12 13" id="KW-0472">Membrane</keyword>
<evidence type="ECO:0000313" key="16">
    <source>
        <dbReference type="Proteomes" id="UP000567067"/>
    </source>
</evidence>
<dbReference type="GO" id="GO:0005886">
    <property type="term" value="C:plasma membrane"/>
    <property type="evidence" value="ECO:0007669"/>
    <property type="project" value="TreeGrafter"/>
</dbReference>
<dbReference type="Pfam" id="PF00512">
    <property type="entry name" value="HisKA"/>
    <property type="match status" value="1"/>
</dbReference>
<dbReference type="SMART" id="SM00387">
    <property type="entry name" value="HATPase_c"/>
    <property type="match status" value="1"/>
</dbReference>
<dbReference type="InterPro" id="IPR003661">
    <property type="entry name" value="HisK_dim/P_dom"/>
</dbReference>
<evidence type="ECO:0000256" key="2">
    <source>
        <dbReference type="ARBA" id="ARBA00004141"/>
    </source>
</evidence>
<dbReference type="SUPFAM" id="SSF47384">
    <property type="entry name" value="Homodimeric domain of signal transducing histidine kinase"/>
    <property type="match status" value="1"/>
</dbReference>
<evidence type="ECO:0000313" key="15">
    <source>
        <dbReference type="EMBL" id="MBA9084195.1"/>
    </source>
</evidence>
<dbReference type="AlphaFoldDB" id="A0A7W3SQ54"/>
<evidence type="ECO:0000256" key="12">
    <source>
        <dbReference type="ARBA" id="ARBA00023136"/>
    </source>
</evidence>
<comment type="caution">
    <text evidence="15">The sequence shown here is derived from an EMBL/GenBank/DDBJ whole genome shotgun (WGS) entry which is preliminary data.</text>
</comment>
<dbReference type="InterPro" id="IPR003594">
    <property type="entry name" value="HATPase_dom"/>
</dbReference>
<dbReference type="InterPro" id="IPR004358">
    <property type="entry name" value="Sig_transdc_His_kin-like_C"/>
</dbReference>
<evidence type="ECO:0000256" key="6">
    <source>
        <dbReference type="ARBA" id="ARBA00022692"/>
    </source>
</evidence>
<dbReference type="Proteomes" id="UP000567067">
    <property type="component" value="Unassembled WGS sequence"/>
</dbReference>
<feature type="transmembrane region" description="Helical" evidence="13">
    <location>
        <begin position="6"/>
        <end position="26"/>
    </location>
</feature>
<keyword evidence="6 13" id="KW-0812">Transmembrane</keyword>
<organism evidence="15 16">
    <name type="scientific">Fontibacillus solani</name>
    <dbReference type="NCBI Taxonomy" id="1572857"/>
    <lineage>
        <taxon>Bacteria</taxon>
        <taxon>Bacillati</taxon>
        <taxon>Bacillota</taxon>
        <taxon>Bacilli</taxon>
        <taxon>Bacillales</taxon>
        <taxon>Paenibacillaceae</taxon>
        <taxon>Fontibacillus</taxon>
    </lineage>
</organism>
<dbReference type="GO" id="GO:0000155">
    <property type="term" value="F:phosphorelay sensor kinase activity"/>
    <property type="evidence" value="ECO:0007669"/>
    <property type="project" value="InterPro"/>
</dbReference>
<name>A0A7W3SQ54_9BACL</name>
<evidence type="ECO:0000256" key="1">
    <source>
        <dbReference type="ARBA" id="ARBA00000085"/>
    </source>
</evidence>
<dbReference type="Gene3D" id="3.30.565.10">
    <property type="entry name" value="Histidine kinase-like ATPase, C-terminal domain"/>
    <property type="match status" value="1"/>
</dbReference>
<dbReference type="EC" id="2.7.13.3" evidence="3"/>
<dbReference type="PROSITE" id="PS50109">
    <property type="entry name" value="HIS_KIN"/>
    <property type="match status" value="1"/>
</dbReference>